<accession>W6UVB7</accession>
<evidence type="ECO:0000313" key="3">
    <source>
        <dbReference type="Proteomes" id="UP000019149"/>
    </source>
</evidence>
<dbReference type="OMA" id="FITQART"/>
<feature type="compositionally biased region" description="Basic and acidic residues" evidence="1">
    <location>
        <begin position="436"/>
        <end position="455"/>
    </location>
</feature>
<evidence type="ECO:0000313" key="2">
    <source>
        <dbReference type="EMBL" id="EUB62347.1"/>
    </source>
</evidence>
<gene>
    <name evidence="2" type="ORF">EGR_02800</name>
</gene>
<dbReference type="AlphaFoldDB" id="W6UVB7"/>
<feature type="compositionally biased region" description="Basic residues" evidence="1">
    <location>
        <begin position="582"/>
        <end position="657"/>
    </location>
</feature>
<evidence type="ECO:0000256" key="1">
    <source>
        <dbReference type="SAM" id="MobiDB-lite"/>
    </source>
</evidence>
<dbReference type="GeneID" id="36338515"/>
<feature type="region of interest" description="Disordered" evidence="1">
    <location>
        <begin position="398"/>
        <end position="657"/>
    </location>
</feature>
<dbReference type="Proteomes" id="UP000019149">
    <property type="component" value="Unassembled WGS sequence"/>
</dbReference>
<keyword evidence="3" id="KW-1185">Reference proteome</keyword>
<dbReference type="CTD" id="36338515"/>
<reference evidence="2 3" key="1">
    <citation type="journal article" date="2013" name="Nat. Genet.">
        <title>The genome of the hydatid tapeworm Echinococcus granulosus.</title>
        <authorList>
            <person name="Zheng H."/>
            <person name="Zhang W."/>
            <person name="Zhang L."/>
            <person name="Zhang Z."/>
            <person name="Li J."/>
            <person name="Lu G."/>
            <person name="Zhu Y."/>
            <person name="Wang Y."/>
            <person name="Huang Y."/>
            <person name="Liu J."/>
            <person name="Kang H."/>
            <person name="Chen J."/>
            <person name="Wang L."/>
            <person name="Chen A."/>
            <person name="Yu S."/>
            <person name="Gao Z."/>
            <person name="Jin L."/>
            <person name="Gu W."/>
            <person name="Wang Z."/>
            <person name="Zhao L."/>
            <person name="Shi B."/>
            <person name="Wen H."/>
            <person name="Lin R."/>
            <person name="Jones M.K."/>
            <person name="Brejova B."/>
            <person name="Vinar T."/>
            <person name="Zhao G."/>
            <person name="McManus D.P."/>
            <person name="Chen Z."/>
            <person name="Zhou Y."/>
            <person name="Wang S."/>
        </authorList>
    </citation>
    <scope>NUCLEOTIDE SEQUENCE [LARGE SCALE GENOMIC DNA]</scope>
</reference>
<dbReference type="KEGG" id="egl:EGR_02800"/>
<name>W6UVB7_ECHGR</name>
<protein>
    <submittedName>
        <fullName evidence="2">Uncharacterized protein</fullName>
    </submittedName>
</protein>
<dbReference type="EMBL" id="APAU02000013">
    <property type="protein sequence ID" value="EUB62347.1"/>
    <property type="molecule type" value="Genomic_DNA"/>
</dbReference>
<dbReference type="OrthoDB" id="6273853at2759"/>
<feature type="compositionally biased region" description="Gly residues" evidence="1">
    <location>
        <begin position="510"/>
        <end position="522"/>
    </location>
</feature>
<feature type="compositionally biased region" description="Gly residues" evidence="1">
    <location>
        <begin position="475"/>
        <end position="502"/>
    </location>
</feature>
<organism evidence="2 3">
    <name type="scientific">Echinococcus granulosus</name>
    <name type="common">Hydatid tapeworm</name>
    <dbReference type="NCBI Taxonomy" id="6210"/>
    <lineage>
        <taxon>Eukaryota</taxon>
        <taxon>Metazoa</taxon>
        <taxon>Spiralia</taxon>
        <taxon>Lophotrochozoa</taxon>
        <taxon>Platyhelminthes</taxon>
        <taxon>Cestoda</taxon>
        <taxon>Eucestoda</taxon>
        <taxon>Cyclophyllidea</taxon>
        <taxon>Taeniidae</taxon>
        <taxon>Echinococcus</taxon>
        <taxon>Echinococcus granulosus group</taxon>
    </lineage>
</organism>
<sequence>MFVNSAVSPADEMNGEIVEHCAKRWHRAGYIVMAKVGGYDDPGSQEGKGCFTPMTSCNRRGPFPHLAVACPIRRHMSESTARRSFSLRKTATGVDFPIPVNFEETLKGVKPPIIPPLFRSVCEEILARIASRQLSILPAPLSTLFVNADAIAGNLLWTARIDEVIKLLHFEKKGLSEKQRILKRKADLEPHQTSVITRAMFRYIELCSEGIDLTVNFPAYGYLVLGPPPQSEGKPDIKSYIRSLDSFIRAALEKNPIKRDIFCYFMHFMSQIYQLMGDSYRSQPALCGMTRYLLANRFGEEMISLYCTECGLRIEESRKGCQVCSDIATHIKPPYRTQVIDMMLEYIPLSYWREKLNDPRRGLVEQRETSTKIEELNFITQARTVSSVGDFPHFKATSDKGRMISKKGQKKSLVGSSGNNGVSLRKSRTSTGVNIEELKRSMKIKDSEESAEKSGDNQGPTSKRKPEDLLRIGIGSDGTDGDGIGGATFGSGRRNGGNGGISGPKSIGGRRSGGVGEAGGSGIISSALRKDSTSSISLTRRQTPSSVMRSTLFTTPPTLSHESTGSTTTERMDKLNISTPRRQMKKKQRRARSRTRKPGGRSPSRKNRQRTRSPGTKKKGRARSPKNRRGAGKSRGRKRARKTPRSRGRRRGRSRRR</sequence>
<dbReference type="RefSeq" id="XP_024353543.1">
    <property type="nucleotide sequence ID" value="XM_024492049.1"/>
</dbReference>
<proteinExistence type="predicted"/>
<feature type="compositionally biased region" description="Low complexity" evidence="1">
    <location>
        <begin position="411"/>
        <end position="424"/>
    </location>
</feature>
<comment type="caution">
    <text evidence="2">The sequence shown here is derived from an EMBL/GenBank/DDBJ whole genome shotgun (WGS) entry which is preliminary data.</text>
</comment>
<feature type="compositionally biased region" description="Polar residues" evidence="1">
    <location>
        <begin position="533"/>
        <end position="569"/>
    </location>
</feature>